<keyword evidence="1" id="KW-0677">Repeat</keyword>
<dbReference type="PROSITE" id="PS50893">
    <property type="entry name" value="ABC_TRANSPORTER_2"/>
    <property type="match status" value="2"/>
</dbReference>
<dbReference type="GO" id="GO:0003677">
    <property type="term" value="F:DNA binding"/>
    <property type="evidence" value="ECO:0007669"/>
    <property type="project" value="InterPro"/>
</dbReference>
<dbReference type="InterPro" id="IPR027417">
    <property type="entry name" value="P-loop_NTPase"/>
</dbReference>
<dbReference type="CDD" id="cd03221">
    <property type="entry name" value="ABCF_EF-3"/>
    <property type="match status" value="2"/>
</dbReference>
<evidence type="ECO:0000259" key="5">
    <source>
        <dbReference type="PROSITE" id="PS50893"/>
    </source>
</evidence>
<evidence type="ECO:0000256" key="1">
    <source>
        <dbReference type="ARBA" id="ARBA00022737"/>
    </source>
</evidence>
<dbReference type="FunFam" id="3.40.50.300:FF:000011">
    <property type="entry name" value="Putative ABC transporter ATP-binding component"/>
    <property type="match status" value="1"/>
</dbReference>
<feature type="coiled-coil region" evidence="4">
    <location>
        <begin position="530"/>
        <end position="630"/>
    </location>
</feature>
<dbReference type="GO" id="GO:0005524">
    <property type="term" value="F:ATP binding"/>
    <property type="evidence" value="ECO:0007669"/>
    <property type="project" value="UniProtKB-KW"/>
</dbReference>
<protein>
    <submittedName>
        <fullName evidence="6">ABC-F family ATP-binding cassette domain-containing protein</fullName>
    </submittedName>
</protein>
<name>A0A9Q9FJB6_9FIRM</name>
<organism evidence="6 7">
    <name type="scientific">Turicibacter bilis</name>
    <dbReference type="NCBI Taxonomy" id="2735723"/>
    <lineage>
        <taxon>Bacteria</taxon>
        <taxon>Bacillati</taxon>
        <taxon>Bacillota</taxon>
        <taxon>Erysipelotrichia</taxon>
        <taxon>Erysipelotrichales</taxon>
        <taxon>Turicibacteraceae</taxon>
        <taxon>Turicibacter</taxon>
    </lineage>
</organism>
<accession>A0A9Q9FJB6</accession>
<dbReference type="EMBL" id="CP071250">
    <property type="protein sequence ID" value="UUF09074.1"/>
    <property type="molecule type" value="Genomic_DNA"/>
</dbReference>
<dbReference type="Pfam" id="PF12848">
    <property type="entry name" value="ABC_tran_Xtn"/>
    <property type="match status" value="1"/>
</dbReference>
<dbReference type="Pfam" id="PF16326">
    <property type="entry name" value="ABC_tran_CTD"/>
    <property type="match status" value="1"/>
</dbReference>
<dbReference type="Proteomes" id="UP001058072">
    <property type="component" value="Chromosome"/>
</dbReference>
<dbReference type="InterPro" id="IPR032524">
    <property type="entry name" value="ABC_tran_C"/>
</dbReference>
<dbReference type="InterPro" id="IPR051309">
    <property type="entry name" value="ABCF_ATPase"/>
</dbReference>
<evidence type="ECO:0000256" key="2">
    <source>
        <dbReference type="ARBA" id="ARBA00022741"/>
    </source>
</evidence>
<dbReference type="Gene3D" id="3.40.50.300">
    <property type="entry name" value="P-loop containing nucleotide triphosphate hydrolases"/>
    <property type="match status" value="2"/>
</dbReference>
<dbReference type="GO" id="GO:0016887">
    <property type="term" value="F:ATP hydrolysis activity"/>
    <property type="evidence" value="ECO:0007669"/>
    <property type="project" value="InterPro"/>
</dbReference>
<evidence type="ECO:0000313" key="6">
    <source>
        <dbReference type="EMBL" id="UUF09074.1"/>
    </source>
</evidence>
<proteinExistence type="predicted"/>
<gene>
    <name evidence="6" type="ORF">J0J70_03455</name>
</gene>
<dbReference type="InterPro" id="IPR003593">
    <property type="entry name" value="AAA+_ATPase"/>
</dbReference>
<evidence type="ECO:0000256" key="4">
    <source>
        <dbReference type="SAM" id="Coils"/>
    </source>
</evidence>
<feature type="domain" description="ABC transporter" evidence="5">
    <location>
        <begin position="329"/>
        <end position="543"/>
    </location>
</feature>
<dbReference type="Gene3D" id="1.10.287.380">
    <property type="entry name" value="Valyl-tRNA synthetase, C-terminal domain"/>
    <property type="match status" value="1"/>
</dbReference>
<dbReference type="RefSeq" id="WP_055275956.1">
    <property type="nucleotide sequence ID" value="NZ_CP071250.1"/>
</dbReference>
<dbReference type="SMART" id="SM00382">
    <property type="entry name" value="AAA"/>
    <property type="match status" value="2"/>
</dbReference>
<dbReference type="SUPFAM" id="SSF52540">
    <property type="entry name" value="P-loop containing nucleoside triphosphate hydrolases"/>
    <property type="match status" value="2"/>
</dbReference>
<dbReference type="InterPro" id="IPR032781">
    <property type="entry name" value="ABC_tran_Xtn"/>
</dbReference>
<dbReference type="PANTHER" id="PTHR42855:SF2">
    <property type="entry name" value="DRUG RESISTANCE ABC TRANSPORTER,ATP-BINDING PROTEIN"/>
    <property type="match status" value="1"/>
</dbReference>
<dbReference type="Pfam" id="PF00005">
    <property type="entry name" value="ABC_tran"/>
    <property type="match status" value="2"/>
</dbReference>
<keyword evidence="4" id="KW-0175">Coiled coil</keyword>
<feature type="domain" description="ABC transporter" evidence="5">
    <location>
        <begin position="4"/>
        <end position="262"/>
    </location>
</feature>
<dbReference type="InterPro" id="IPR003439">
    <property type="entry name" value="ABC_transporter-like_ATP-bd"/>
</dbReference>
<sequence>MILLQTSKLTKLYSGTPILENVQFEVKKGERIAVVGRNGAGKSTLLKMIADEIDFDSGEIHKPQSVVLGYFAQSSHVNSNDTIYNEMLSVFAETIKLKGQLEELSLKMAEEDPSSEQYLRIIEQYQNLNHRFELMSGYTYESEINNILNRFKFNEIGFDQKISNLSGGQKTRLALAKLLLQKPDVLILDEPTNHLDIDTIEWLEGYLKKYSGAVVIVSHDRYFIDQIATTVYEIEYRKCTKYKGNYSDYMDQKAVSYASLMKQYEKQQKEISKMEDFISRNIVRASTTKRAQSRRKLLDKMERIEIPKINDKSIGITFEIDRRSGNDVLKVEDLTVGYPDQIISDHLDFQINRLDRVALIGPNGIGKSTILKTVAGDLPKLGGEVYYGKSLDMGYFDQEQANLTSNNTVLNEVWNYFPTRLEKDIRTLLGNFLFTGDDVFKTVNQLSGGEKVRLTLCKLMLQKNNFLLLDEPTNHLDIDSKEMLELSLEDYEGTVFFISHDRYFIDKIATRILEVTPHGVVSYLGNYSDYMEKKQQLAELEAAKLAEESNATTTNNVTDYQKQKEQRRLEQQRKRQLEDIESKIAAYEEELEYKKAELFQEEVYLDTQKSAQVQARIEELEELIMESMETWEELSLS</sequence>
<dbReference type="AlphaFoldDB" id="A0A9Q9FJB6"/>
<evidence type="ECO:0000313" key="7">
    <source>
        <dbReference type="Proteomes" id="UP001058072"/>
    </source>
</evidence>
<dbReference type="PANTHER" id="PTHR42855">
    <property type="entry name" value="ABC TRANSPORTER ATP-BINDING SUBUNIT"/>
    <property type="match status" value="1"/>
</dbReference>
<evidence type="ECO:0000256" key="3">
    <source>
        <dbReference type="ARBA" id="ARBA00022840"/>
    </source>
</evidence>
<dbReference type="PROSITE" id="PS00211">
    <property type="entry name" value="ABC_TRANSPORTER_1"/>
    <property type="match status" value="2"/>
</dbReference>
<keyword evidence="2" id="KW-0547">Nucleotide-binding</keyword>
<keyword evidence="3 6" id="KW-0067">ATP-binding</keyword>
<reference evidence="6" key="1">
    <citation type="submission" date="2021-03" db="EMBL/GenBank/DDBJ databases">
        <title>Comparative Genomics and Metabolomics in the genus Turicibacter.</title>
        <authorList>
            <person name="Maki J."/>
            <person name="Looft T."/>
        </authorList>
    </citation>
    <scope>NUCLEOTIDE SEQUENCE</scope>
    <source>
        <strain evidence="6">ISU324</strain>
    </source>
</reference>
<dbReference type="FunFam" id="3.40.50.300:FF:000309">
    <property type="entry name" value="ABC transporter ATP-binding protein"/>
    <property type="match status" value="1"/>
</dbReference>
<dbReference type="InterPro" id="IPR037118">
    <property type="entry name" value="Val-tRNA_synth_C_sf"/>
</dbReference>
<dbReference type="InterPro" id="IPR017871">
    <property type="entry name" value="ABC_transporter-like_CS"/>
</dbReference>